<keyword evidence="3 5" id="KW-0195">Cyclin</keyword>
<dbReference type="EMBL" id="OX395139">
    <property type="protein sequence ID" value="CAI5793145.1"/>
    <property type="molecule type" value="Genomic_DNA"/>
</dbReference>
<proteinExistence type="inferred from homology"/>
<accession>A0AA35LB58</accession>
<keyword evidence="4" id="KW-0131">Cell cycle</keyword>
<dbReference type="SMART" id="SM01332">
    <property type="entry name" value="Cyclin_C"/>
    <property type="match status" value="1"/>
</dbReference>
<evidence type="ECO:0000259" key="6">
    <source>
        <dbReference type="SMART" id="SM00385"/>
    </source>
</evidence>
<gene>
    <name evidence="8" type="ORF">PODLI_1B032527</name>
</gene>
<dbReference type="Proteomes" id="UP001178461">
    <property type="component" value="Chromosome 14"/>
</dbReference>
<organism evidence="8 9">
    <name type="scientific">Podarcis lilfordi</name>
    <name type="common">Lilford's wall lizard</name>
    <dbReference type="NCBI Taxonomy" id="74358"/>
    <lineage>
        <taxon>Eukaryota</taxon>
        <taxon>Metazoa</taxon>
        <taxon>Chordata</taxon>
        <taxon>Craniata</taxon>
        <taxon>Vertebrata</taxon>
        <taxon>Euteleostomi</taxon>
        <taxon>Lepidosauria</taxon>
        <taxon>Squamata</taxon>
        <taxon>Bifurcata</taxon>
        <taxon>Unidentata</taxon>
        <taxon>Episquamata</taxon>
        <taxon>Laterata</taxon>
        <taxon>Lacertibaenia</taxon>
        <taxon>Lacertidae</taxon>
        <taxon>Podarcis</taxon>
    </lineage>
</organism>
<dbReference type="FunFam" id="1.10.472.10:FF:000001">
    <property type="entry name" value="G2/mitotic-specific cyclin"/>
    <property type="match status" value="1"/>
</dbReference>
<feature type="domain" description="Cyclin-like" evidence="6">
    <location>
        <begin position="246"/>
        <end position="330"/>
    </location>
</feature>
<dbReference type="SMART" id="SM00385">
    <property type="entry name" value="CYCLIN"/>
    <property type="match status" value="2"/>
</dbReference>
<comment type="similarity">
    <text evidence="1">Belongs to the cyclin family. Cyclin AB subfamily.</text>
</comment>
<dbReference type="AlphaFoldDB" id="A0AA35LB58"/>
<evidence type="ECO:0000256" key="3">
    <source>
        <dbReference type="ARBA" id="ARBA00023127"/>
    </source>
</evidence>
<sequence>MKESAPLFEEVCSSVKQLFILEGCRNPYTKMVDIKDERLTLLTCDQLKVLSLGCKPEEGRGGGGGLEKARGGGCAGHGGAATKGSVESWPVKLPATGLVATCDEPASLLLGLVLHSCAAPTARVHEMLNHLKKDMTVDHGKTRSLLNGPRGPLQEISNRMVTQRPKGFKDPNSFSMEVELCQAFSEMLRGNIEDIDAGDREDPQMCSDYVKDIYQYLRQLEVQQRVFPFYLDGTEINGRMRAILVDWLIQLHARFQLMQDTLYMCVAIIDRFLQAQPVSRKELQLVGVTAMLLAAKYEEIYPPSILDFVYMTDRAYTPTQIRATEQKILKELNFALGRPLPLHFLRRIAKVSDASAESYLLAKYLMELTLLDYNMVHYNPSEVAAAALCLSRKVFSEGQWNPKLCYYTGYEEEGLTPVMEHMAKNVVRVNRNLTKHLAVKNKYSSSKFLRISTIPQLNSSSIKDFAAPLLGEARQLM</sequence>
<feature type="domain" description="Cyclin-like" evidence="6">
    <location>
        <begin position="343"/>
        <end position="424"/>
    </location>
</feature>
<evidence type="ECO:0000256" key="1">
    <source>
        <dbReference type="ARBA" id="ARBA00006955"/>
    </source>
</evidence>
<dbReference type="PROSITE" id="PS00292">
    <property type="entry name" value="CYCLINS"/>
    <property type="match status" value="1"/>
</dbReference>
<evidence type="ECO:0000313" key="9">
    <source>
        <dbReference type="Proteomes" id="UP001178461"/>
    </source>
</evidence>
<dbReference type="InterPro" id="IPR048258">
    <property type="entry name" value="Cyclins_cyclin-box"/>
</dbReference>
<dbReference type="Pfam" id="PF00134">
    <property type="entry name" value="Cyclin_N"/>
    <property type="match status" value="1"/>
</dbReference>
<evidence type="ECO:0000256" key="2">
    <source>
        <dbReference type="ARBA" id="ARBA00022618"/>
    </source>
</evidence>
<keyword evidence="2" id="KW-0132">Cell division</keyword>
<dbReference type="Gene3D" id="1.10.472.10">
    <property type="entry name" value="Cyclin-like"/>
    <property type="match status" value="2"/>
</dbReference>
<dbReference type="InterPro" id="IPR013763">
    <property type="entry name" value="Cyclin-like_dom"/>
</dbReference>
<dbReference type="InterPro" id="IPR036915">
    <property type="entry name" value="Cyclin-like_sf"/>
</dbReference>
<evidence type="ECO:0000256" key="4">
    <source>
        <dbReference type="ARBA" id="ARBA00023306"/>
    </source>
</evidence>
<dbReference type="SUPFAM" id="SSF47954">
    <property type="entry name" value="Cyclin-like"/>
    <property type="match status" value="2"/>
</dbReference>
<keyword evidence="9" id="KW-1185">Reference proteome</keyword>
<name>A0AA35LB58_9SAUR</name>
<dbReference type="GO" id="GO:0051301">
    <property type="term" value="P:cell division"/>
    <property type="evidence" value="ECO:0007669"/>
    <property type="project" value="UniProtKB-KW"/>
</dbReference>
<dbReference type="Pfam" id="PF02984">
    <property type="entry name" value="Cyclin_C"/>
    <property type="match status" value="1"/>
</dbReference>
<reference evidence="8" key="1">
    <citation type="submission" date="2022-12" db="EMBL/GenBank/DDBJ databases">
        <authorList>
            <person name="Alioto T."/>
            <person name="Alioto T."/>
            <person name="Gomez Garrido J."/>
        </authorList>
    </citation>
    <scope>NUCLEOTIDE SEQUENCE</scope>
</reference>
<evidence type="ECO:0000259" key="7">
    <source>
        <dbReference type="SMART" id="SM01332"/>
    </source>
</evidence>
<evidence type="ECO:0000256" key="5">
    <source>
        <dbReference type="RuleBase" id="RU000383"/>
    </source>
</evidence>
<dbReference type="PANTHER" id="PTHR10177">
    <property type="entry name" value="CYCLINS"/>
    <property type="match status" value="1"/>
</dbReference>
<dbReference type="InterPro" id="IPR039361">
    <property type="entry name" value="Cyclin"/>
</dbReference>
<feature type="domain" description="Cyclin C-terminal" evidence="7">
    <location>
        <begin position="339"/>
        <end position="457"/>
    </location>
</feature>
<dbReference type="InterPro" id="IPR006671">
    <property type="entry name" value="Cyclin_N"/>
</dbReference>
<evidence type="ECO:0000313" key="8">
    <source>
        <dbReference type="EMBL" id="CAI5793145.1"/>
    </source>
</evidence>
<dbReference type="InterPro" id="IPR004367">
    <property type="entry name" value="Cyclin_C-dom"/>
</dbReference>
<protein>
    <submittedName>
        <fullName evidence="8">Mitotic-specific cyclin-B2 isoform X1</fullName>
    </submittedName>
</protein>